<accession>A0A8S5LWE8</accession>
<organism evidence="3">
    <name type="scientific">Myoviridae sp. ctplG2</name>
    <dbReference type="NCBI Taxonomy" id="2826700"/>
    <lineage>
        <taxon>Viruses</taxon>
        <taxon>Duplodnaviria</taxon>
        <taxon>Heunggongvirae</taxon>
        <taxon>Uroviricota</taxon>
        <taxon>Caudoviricetes</taxon>
    </lineage>
</organism>
<proteinExistence type="predicted"/>
<sequence length="164" mass="19463">MKRAENKMFDNKFQENKNVPKKTHPHKSVIFLFIVLAILLVISVSVIISQRRYTNQLKSNVEYYKERLKEKDDTISNLKNDVRSMKNELNFYENNAVIVTINGQKYHKHTCQYIVGKNYYIYNIAAAEHYGYEPCDICFNNNEDDHIKTKFEEDLDRIKEKVSS</sequence>
<reference evidence="3" key="1">
    <citation type="journal article" date="2021" name="Proc. Natl. Acad. Sci. U.S.A.">
        <title>A Catalog of Tens of Thousands of Viruses from Human Metagenomes Reveals Hidden Associations with Chronic Diseases.</title>
        <authorList>
            <person name="Tisza M.J."/>
            <person name="Buck C.B."/>
        </authorList>
    </citation>
    <scope>NUCLEOTIDE SEQUENCE</scope>
    <source>
        <strain evidence="3">CtplG2</strain>
    </source>
</reference>
<evidence type="ECO:0000256" key="2">
    <source>
        <dbReference type="SAM" id="Phobius"/>
    </source>
</evidence>
<feature type="transmembrane region" description="Helical" evidence="2">
    <location>
        <begin position="29"/>
        <end position="48"/>
    </location>
</feature>
<keyword evidence="1" id="KW-0175">Coiled coil</keyword>
<evidence type="ECO:0000256" key="1">
    <source>
        <dbReference type="SAM" id="Coils"/>
    </source>
</evidence>
<name>A0A8S5LWE8_9CAUD</name>
<feature type="coiled-coil region" evidence="1">
    <location>
        <begin position="61"/>
        <end position="95"/>
    </location>
</feature>
<keyword evidence="2" id="KW-1133">Transmembrane helix</keyword>
<protein>
    <submittedName>
        <fullName evidence="3">Metal binding domain of Ada</fullName>
    </submittedName>
</protein>
<keyword evidence="2" id="KW-0812">Transmembrane</keyword>
<evidence type="ECO:0000313" key="3">
    <source>
        <dbReference type="EMBL" id="DAD74183.1"/>
    </source>
</evidence>
<keyword evidence="2" id="KW-0472">Membrane</keyword>
<dbReference type="EMBL" id="BK014753">
    <property type="protein sequence ID" value="DAD74183.1"/>
    <property type="molecule type" value="Genomic_DNA"/>
</dbReference>